<keyword evidence="8" id="KW-0472">Membrane</keyword>
<evidence type="ECO:0000256" key="6">
    <source>
        <dbReference type="ARBA" id="ARBA00022692"/>
    </source>
</evidence>
<evidence type="ECO:0000256" key="7">
    <source>
        <dbReference type="ARBA" id="ARBA00023118"/>
    </source>
</evidence>
<evidence type="ECO:0000256" key="8">
    <source>
        <dbReference type="ARBA" id="ARBA00023136"/>
    </source>
</evidence>
<evidence type="ECO:0000313" key="13">
    <source>
        <dbReference type="Proteomes" id="UP000220527"/>
    </source>
</evidence>
<proteinExistence type="inferred from homology"/>
<evidence type="ECO:0000256" key="1">
    <source>
        <dbReference type="ARBA" id="ARBA00004496"/>
    </source>
</evidence>
<dbReference type="Pfam" id="PF26164">
    <property type="entry name" value="Bact_GSDM"/>
    <property type="match status" value="1"/>
</dbReference>
<evidence type="ECO:0000256" key="11">
    <source>
        <dbReference type="ARBA" id="ARBA00093802"/>
    </source>
</evidence>
<gene>
    <name evidence="12" type="ORF">CJ255_08490</name>
</gene>
<evidence type="ECO:0000256" key="5">
    <source>
        <dbReference type="ARBA" id="ARBA00022490"/>
    </source>
</evidence>
<keyword evidence="13" id="KW-1185">Reference proteome</keyword>
<evidence type="ECO:0000256" key="2">
    <source>
        <dbReference type="ARBA" id="ARBA00004651"/>
    </source>
</evidence>
<evidence type="ECO:0000256" key="3">
    <source>
        <dbReference type="ARBA" id="ARBA00022452"/>
    </source>
</evidence>
<keyword evidence="7" id="KW-0051">Antiviral defense</keyword>
<protein>
    <recommendedName>
        <fullName evidence="10">Gasdermin bGSDM</fullName>
    </recommendedName>
    <alternativeName>
        <fullName evidence="11">Bacterial gasdermin</fullName>
    </alternativeName>
</protein>
<dbReference type="EMBL" id="NQWI01000028">
    <property type="protein sequence ID" value="PDW03510.1"/>
    <property type="molecule type" value="Genomic_DNA"/>
</dbReference>
<keyword evidence="5" id="KW-0963">Cytoplasm</keyword>
<comment type="subcellular location">
    <subcellularLocation>
        <location evidence="2">Cell membrane</location>
        <topology evidence="2">Multi-pass membrane protein</topology>
    </subcellularLocation>
    <subcellularLocation>
        <location evidence="1">Cytoplasm</location>
    </subcellularLocation>
</comment>
<dbReference type="OrthoDB" id="146945at2"/>
<evidence type="ECO:0000313" key="12">
    <source>
        <dbReference type="EMBL" id="PDW03510.1"/>
    </source>
</evidence>
<name>A0A2A6RKZ2_9CHLR</name>
<dbReference type="InterPro" id="IPR058978">
    <property type="entry name" value="GSDM_bact-type"/>
</dbReference>
<accession>A0A2A6RKZ2</accession>
<dbReference type="AlphaFoldDB" id="A0A2A6RKZ2"/>
<keyword evidence="4" id="KW-1003">Cell membrane</keyword>
<keyword evidence="6" id="KW-0812">Transmembrane</keyword>
<keyword evidence="3" id="KW-1134">Transmembrane beta strand</keyword>
<comment type="similarity">
    <text evidence="9">Belongs to the bacterial gasdermin family.</text>
</comment>
<evidence type="ECO:0000256" key="9">
    <source>
        <dbReference type="ARBA" id="ARBA00093769"/>
    </source>
</evidence>
<evidence type="ECO:0000256" key="10">
    <source>
        <dbReference type="ARBA" id="ARBA00093798"/>
    </source>
</evidence>
<dbReference type="Proteomes" id="UP000220527">
    <property type="component" value="Unassembled WGS sequence"/>
</dbReference>
<sequence>MVRIPDARVRPLSVVLYRQGRSFFRGSLLPLLDNAQPLGLQPQASLLTDISGRRSRRVTLDLGLHILRGFLSGFGLPHASLEARLNGAAYLAFAFPAAKRSALDINALGWALTERRIARHNPAATMLFSSEPYELFLIDSIITSHQIAIVVGGTRKQRLNLDLAALREALAELGGSVETGAAGEVELIISSKAELTFAFSCVRVCFDHEGQITSLPPDPYTRTLSEHWCTTLPLTTHPGLLVWDERL</sequence>
<comment type="caution">
    <text evidence="12">The sequence shown here is derived from an EMBL/GenBank/DDBJ whole genome shotgun (WGS) entry which is preliminary data.</text>
</comment>
<evidence type="ECO:0000256" key="4">
    <source>
        <dbReference type="ARBA" id="ARBA00022475"/>
    </source>
</evidence>
<organism evidence="12 13">
    <name type="scientific">Candidatus Viridilinea mediisalina</name>
    <dbReference type="NCBI Taxonomy" id="2024553"/>
    <lineage>
        <taxon>Bacteria</taxon>
        <taxon>Bacillati</taxon>
        <taxon>Chloroflexota</taxon>
        <taxon>Chloroflexia</taxon>
        <taxon>Chloroflexales</taxon>
        <taxon>Chloroflexineae</taxon>
        <taxon>Oscillochloridaceae</taxon>
        <taxon>Candidatus Viridilinea</taxon>
    </lineage>
</organism>
<reference evidence="13" key="1">
    <citation type="submission" date="2017-08" db="EMBL/GenBank/DDBJ databases">
        <authorList>
            <person name="Grouzdev D.S."/>
            <person name="Gaisin V.A."/>
            <person name="Rysina M.S."/>
            <person name="Gorlenko V.M."/>
        </authorList>
    </citation>
    <scope>NUCLEOTIDE SEQUENCE [LARGE SCALE GENOMIC DNA]</scope>
    <source>
        <strain evidence="13">Kir15-3F</strain>
    </source>
</reference>